<name>A0A8I1A678_THEIN</name>
<feature type="transmembrane region" description="Helical" evidence="3">
    <location>
        <begin position="201"/>
        <end position="219"/>
    </location>
</feature>
<accession>A0A8I1A678</accession>
<reference evidence="5 6" key="1">
    <citation type="submission" date="2020-12" db="EMBL/GenBank/DDBJ databases">
        <title>WGS of Thermoactinomyces spp.</title>
        <authorList>
            <person name="Cheng K."/>
        </authorList>
    </citation>
    <scope>NUCLEOTIDE SEQUENCE [LARGE SCALE GENOMIC DNA]</scope>
    <source>
        <strain evidence="6">CICC 10671\DSM 43846</strain>
    </source>
</reference>
<comment type="similarity">
    <text evidence="2">Belongs to the acyltransferase 3 family.</text>
</comment>
<feature type="transmembrane region" description="Helical" evidence="3">
    <location>
        <begin position="98"/>
        <end position="116"/>
    </location>
</feature>
<feature type="transmembrane region" description="Helical" evidence="3">
    <location>
        <begin position="264"/>
        <end position="285"/>
    </location>
</feature>
<keyword evidence="5" id="KW-0012">Acyltransferase</keyword>
<feature type="transmembrane region" description="Helical" evidence="3">
    <location>
        <begin position="20"/>
        <end position="37"/>
    </location>
</feature>
<dbReference type="PANTHER" id="PTHR36927">
    <property type="entry name" value="BLR4337 PROTEIN"/>
    <property type="match status" value="1"/>
</dbReference>
<keyword evidence="3" id="KW-0472">Membrane</keyword>
<dbReference type="RefSeq" id="WP_181731517.1">
    <property type="nucleotide sequence ID" value="NZ_JACEIR010000002.1"/>
</dbReference>
<dbReference type="InterPro" id="IPR050623">
    <property type="entry name" value="Glucan_succinyl_AcylTrfase"/>
</dbReference>
<keyword evidence="6" id="KW-1185">Reference proteome</keyword>
<keyword evidence="5" id="KW-0808">Transferase</keyword>
<feature type="transmembrane region" description="Helical" evidence="3">
    <location>
        <begin position="231"/>
        <end position="252"/>
    </location>
</feature>
<feature type="domain" description="Acyltransferase 3" evidence="4">
    <location>
        <begin position="15"/>
        <end position="344"/>
    </location>
</feature>
<feature type="transmembrane region" description="Helical" evidence="3">
    <location>
        <begin position="172"/>
        <end position="195"/>
    </location>
</feature>
<dbReference type="AlphaFoldDB" id="A0A8I1A678"/>
<evidence type="ECO:0000313" key="5">
    <source>
        <dbReference type="EMBL" id="MBH8595223.1"/>
    </source>
</evidence>
<sequence>MTSVKSDIHKVGRVHYLDNIRWVTVILVLIYHVFYLFNTVGVPFPVADDAGVRAFDTFSYIVYPWFMVILFLIAGISARYALYKRTHREFLKDKVNKLLVPSTLGLFVFHWISGYLNIKWGGGLDSIPVWMRYPVFAMAGTGPLWFIQMLFLFSVFLVLIRKMDKNDKIWAFCGKINIVMILSLVFVIWGAAQVLNPPVITTYRFGIYGAAYLIGYFVFSHDEVQNAVEKIRIPMLLAAVILGVAFTVRYFGESFVSTKCLTSFLTNCYLWAAILAILGCGKAWFNKTSAFASYMTRSSFGFYVVHYLVVQVVCFYVHHFSPLPKSLNYFLALAIELPGTFLLYEGLRRIPVIRYLVLGMKRKKVKQPAPV</sequence>
<gene>
    <name evidence="5" type="ORF">I8U20_07755</name>
</gene>
<evidence type="ECO:0000256" key="1">
    <source>
        <dbReference type="ARBA" id="ARBA00004370"/>
    </source>
</evidence>
<evidence type="ECO:0000256" key="2">
    <source>
        <dbReference type="ARBA" id="ARBA00007400"/>
    </source>
</evidence>
<dbReference type="PANTHER" id="PTHR36927:SF3">
    <property type="entry name" value="GLUCANS BIOSYNTHESIS PROTEIN C"/>
    <property type="match status" value="1"/>
</dbReference>
<comment type="caution">
    <text evidence="5">The sequence shown here is derived from an EMBL/GenBank/DDBJ whole genome shotgun (WGS) entry which is preliminary data.</text>
</comment>
<dbReference type="Proteomes" id="UP000633619">
    <property type="component" value="Unassembled WGS sequence"/>
</dbReference>
<proteinExistence type="inferred from homology"/>
<evidence type="ECO:0000313" key="6">
    <source>
        <dbReference type="Proteomes" id="UP000633619"/>
    </source>
</evidence>
<evidence type="ECO:0000259" key="4">
    <source>
        <dbReference type="Pfam" id="PF01757"/>
    </source>
</evidence>
<dbReference type="Pfam" id="PF01757">
    <property type="entry name" value="Acyl_transf_3"/>
    <property type="match status" value="1"/>
</dbReference>
<evidence type="ECO:0000256" key="3">
    <source>
        <dbReference type="SAM" id="Phobius"/>
    </source>
</evidence>
<feature type="transmembrane region" description="Helical" evidence="3">
    <location>
        <begin position="136"/>
        <end position="160"/>
    </location>
</feature>
<feature type="transmembrane region" description="Helical" evidence="3">
    <location>
        <begin position="326"/>
        <end position="344"/>
    </location>
</feature>
<protein>
    <submittedName>
        <fullName evidence="5">Acyltransferase</fullName>
    </submittedName>
</protein>
<dbReference type="GO" id="GO:0016747">
    <property type="term" value="F:acyltransferase activity, transferring groups other than amino-acyl groups"/>
    <property type="evidence" value="ECO:0007669"/>
    <property type="project" value="InterPro"/>
</dbReference>
<dbReference type="InterPro" id="IPR002656">
    <property type="entry name" value="Acyl_transf_3_dom"/>
</dbReference>
<feature type="transmembrane region" description="Helical" evidence="3">
    <location>
        <begin position="57"/>
        <end position="78"/>
    </location>
</feature>
<feature type="transmembrane region" description="Helical" evidence="3">
    <location>
        <begin position="300"/>
        <end position="320"/>
    </location>
</feature>
<keyword evidence="3" id="KW-1133">Transmembrane helix</keyword>
<organism evidence="5 6">
    <name type="scientific">Thermoactinomyces intermedius</name>
    <dbReference type="NCBI Taxonomy" id="2024"/>
    <lineage>
        <taxon>Bacteria</taxon>
        <taxon>Bacillati</taxon>
        <taxon>Bacillota</taxon>
        <taxon>Bacilli</taxon>
        <taxon>Bacillales</taxon>
        <taxon>Thermoactinomycetaceae</taxon>
        <taxon>Thermoactinomyces</taxon>
    </lineage>
</organism>
<dbReference type="EMBL" id="JAECVW010000003">
    <property type="protein sequence ID" value="MBH8595223.1"/>
    <property type="molecule type" value="Genomic_DNA"/>
</dbReference>
<comment type="subcellular location">
    <subcellularLocation>
        <location evidence="1">Membrane</location>
    </subcellularLocation>
</comment>
<keyword evidence="3" id="KW-0812">Transmembrane</keyword>